<dbReference type="Gene3D" id="2.60.40.10">
    <property type="entry name" value="Immunoglobulins"/>
    <property type="match status" value="1"/>
</dbReference>
<dbReference type="RefSeq" id="XP_008586545.1">
    <property type="nucleotide sequence ID" value="XM_008588323.1"/>
</dbReference>
<evidence type="ECO:0000256" key="2">
    <source>
        <dbReference type="ARBA" id="ARBA00022692"/>
    </source>
</evidence>
<dbReference type="GeneID" id="103603745"/>
<dbReference type="Proteomes" id="UP000694923">
    <property type="component" value="Unplaced"/>
</dbReference>
<dbReference type="InterPro" id="IPR036179">
    <property type="entry name" value="Ig-like_dom_sf"/>
</dbReference>
<sequence length="271" mass="29502">MTLGFTEDDSSAFLSLAPARLVNSSCSLEKTLQCSCSFHGIPTPSVQWWMGGAPIRMNGTDGSHQVTSTMLGPWANSTISLTEEPKMGMRLLCEGRNQNGTHALSILLMSRKSSLVSQAFLKGLIQGVVYGAITIALLFFCLLPLIVKHIRMKQAKKIAAIKANTSPQVRAGQKPKMFLKSEEPRKSIIAPSSESWILEKQDKQAKEDCGNYITMESSFSPELEKSTKFVEPSETLESIINLEPPESPQLTKPSQHPLVSHTGSASNGGHS</sequence>
<evidence type="ECO:0000256" key="4">
    <source>
        <dbReference type="ARBA" id="ARBA00023136"/>
    </source>
</evidence>
<feature type="region of interest" description="Disordered" evidence="5">
    <location>
        <begin position="237"/>
        <end position="271"/>
    </location>
</feature>
<evidence type="ECO:0000256" key="6">
    <source>
        <dbReference type="SAM" id="Phobius"/>
    </source>
</evidence>
<proteinExistence type="predicted"/>
<dbReference type="PANTHER" id="PTHR12035:SF113">
    <property type="entry name" value="RIKEN CDNA 4931406B18 GENE"/>
    <property type="match status" value="1"/>
</dbReference>
<organism evidence="7 8">
    <name type="scientific">Galeopterus variegatus</name>
    <name type="common">Malayan flying lemur</name>
    <name type="synonym">Cynocephalus variegatus</name>
    <dbReference type="NCBI Taxonomy" id="482537"/>
    <lineage>
        <taxon>Eukaryota</taxon>
        <taxon>Metazoa</taxon>
        <taxon>Chordata</taxon>
        <taxon>Craniata</taxon>
        <taxon>Vertebrata</taxon>
        <taxon>Euteleostomi</taxon>
        <taxon>Mammalia</taxon>
        <taxon>Eutheria</taxon>
        <taxon>Euarchontoglires</taxon>
        <taxon>Dermoptera</taxon>
        <taxon>Cynocephalidae</taxon>
        <taxon>Galeopterus</taxon>
    </lineage>
</organism>
<feature type="transmembrane region" description="Helical" evidence="6">
    <location>
        <begin position="127"/>
        <end position="147"/>
    </location>
</feature>
<accession>A0ABM0S104</accession>
<dbReference type="SUPFAM" id="SSF48726">
    <property type="entry name" value="Immunoglobulin"/>
    <property type="match status" value="1"/>
</dbReference>
<keyword evidence="2 6" id="KW-0812">Transmembrane</keyword>
<name>A0ABM0S104_GALVR</name>
<gene>
    <name evidence="8" type="primary">LOC103603745</name>
</gene>
<evidence type="ECO:0000256" key="1">
    <source>
        <dbReference type="ARBA" id="ARBA00004167"/>
    </source>
</evidence>
<comment type="subcellular location">
    <subcellularLocation>
        <location evidence="1">Membrane</location>
        <topology evidence="1">Single-pass membrane protein</topology>
    </subcellularLocation>
</comment>
<dbReference type="InterPro" id="IPR051036">
    <property type="entry name" value="SIGLEC"/>
</dbReference>
<evidence type="ECO:0000256" key="5">
    <source>
        <dbReference type="SAM" id="MobiDB-lite"/>
    </source>
</evidence>
<evidence type="ECO:0000256" key="3">
    <source>
        <dbReference type="ARBA" id="ARBA00022989"/>
    </source>
</evidence>
<evidence type="ECO:0000313" key="7">
    <source>
        <dbReference type="Proteomes" id="UP000694923"/>
    </source>
</evidence>
<dbReference type="InterPro" id="IPR013783">
    <property type="entry name" value="Ig-like_fold"/>
</dbReference>
<dbReference type="PANTHER" id="PTHR12035">
    <property type="entry name" value="SIALIC ACID BINDING IMMUNOGLOBULIN-LIKE LECTIN"/>
    <property type="match status" value="1"/>
</dbReference>
<evidence type="ECO:0000313" key="8">
    <source>
        <dbReference type="RefSeq" id="XP_008586545.1"/>
    </source>
</evidence>
<reference evidence="8" key="1">
    <citation type="submission" date="2025-08" db="UniProtKB">
        <authorList>
            <consortium name="RefSeq"/>
        </authorList>
    </citation>
    <scope>IDENTIFICATION</scope>
</reference>
<keyword evidence="3 6" id="KW-1133">Transmembrane helix</keyword>
<protein>
    <submittedName>
        <fullName evidence="8">SIGLEC family-like protein 1</fullName>
    </submittedName>
</protein>
<keyword evidence="4 6" id="KW-0472">Membrane</keyword>
<feature type="compositionally biased region" description="Polar residues" evidence="5">
    <location>
        <begin position="261"/>
        <end position="271"/>
    </location>
</feature>
<keyword evidence="7" id="KW-1185">Reference proteome</keyword>